<feature type="chain" id="PRO_5025378954" description="CLAVATA3/ESR (CLE)-related protein" evidence="1">
    <location>
        <begin position="32"/>
        <end position="89"/>
    </location>
</feature>
<keyword evidence="1" id="KW-0732">Signal</keyword>
<feature type="signal peptide" evidence="1">
    <location>
        <begin position="1"/>
        <end position="31"/>
    </location>
</feature>
<dbReference type="OrthoDB" id="1435716at2759"/>
<reference evidence="3" key="1">
    <citation type="journal article" date="2020" name="Nat. Commun.">
        <title>Genome sequence of the cluster root forming white lupin.</title>
        <authorList>
            <person name="Hufnagel B."/>
            <person name="Marques A."/>
            <person name="Soriano A."/>
            <person name="Marques L."/>
            <person name="Divol F."/>
            <person name="Doumas P."/>
            <person name="Sallet E."/>
            <person name="Mancinotti D."/>
            <person name="Carrere S."/>
            <person name="Marande W."/>
            <person name="Arribat S."/>
            <person name="Keller J."/>
            <person name="Huneau C."/>
            <person name="Blein T."/>
            <person name="Aime D."/>
            <person name="Laguerre M."/>
            <person name="Taylor J."/>
            <person name="Schubert V."/>
            <person name="Nelson M."/>
            <person name="Geu-Flores F."/>
            <person name="Crespi M."/>
            <person name="Gallardo-Guerrero K."/>
            <person name="Delaux P.-M."/>
            <person name="Salse J."/>
            <person name="Berges H."/>
            <person name="Guyot R."/>
            <person name="Gouzy J."/>
            <person name="Peret B."/>
        </authorList>
    </citation>
    <scope>NUCLEOTIDE SEQUENCE [LARGE SCALE GENOMIC DNA]</scope>
    <source>
        <strain evidence="3">cv. Amiga</strain>
    </source>
</reference>
<comment type="caution">
    <text evidence="2">The sequence shown here is derived from an EMBL/GenBank/DDBJ whole genome shotgun (WGS) entry which is preliminary data.</text>
</comment>
<proteinExistence type="predicted"/>
<evidence type="ECO:0000256" key="1">
    <source>
        <dbReference type="SAM" id="SignalP"/>
    </source>
</evidence>
<evidence type="ECO:0008006" key="4">
    <source>
        <dbReference type="Google" id="ProtNLM"/>
    </source>
</evidence>
<dbReference type="AlphaFoldDB" id="A0A6A4NG23"/>
<evidence type="ECO:0000313" key="2">
    <source>
        <dbReference type="EMBL" id="KAE9588390.1"/>
    </source>
</evidence>
<name>A0A6A4NG23_LUPAL</name>
<sequence length="89" mass="10462">MYQNMHLHHCSHVGGLKRVMLFVLLTFLVCGEKKEAVVGLSNQKPNIQEKQLRQRKQLQHKEHVQKYTFDVFVSDKREVPNASDPLHNR</sequence>
<dbReference type="Proteomes" id="UP000447434">
    <property type="component" value="Chromosome 22"/>
</dbReference>
<evidence type="ECO:0000313" key="3">
    <source>
        <dbReference type="Proteomes" id="UP000447434"/>
    </source>
</evidence>
<accession>A0A6A4NG23</accession>
<gene>
    <name evidence="2" type="ORF">Lalb_Chr22g0354831</name>
</gene>
<protein>
    <recommendedName>
        <fullName evidence="4">CLAVATA3/ESR (CLE)-related protein</fullName>
    </recommendedName>
</protein>
<keyword evidence="3" id="KW-1185">Reference proteome</keyword>
<dbReference type="EMBL" id="WOCE01000022">
    <property type="protein sequence ID" value="KAE9588390.1"/>
    <property type="molecule type" value="Genomic_DNA"/>
</dbReference>
<organism evidence="2 3">
    <name type="scientific">Lupinus albus</name>
    <name type="common">White lupine</name>
    <name type="synonym">Lupinus termis</name>
    <dbReference type="NCBI Taxonomy" id="3870"/>
    <lineage>
        <taxon>Eukaryota</taxon>
        <taxon>Viridiplantae</taxon>
        <taxon>Streptophyta</taxon>
        <taxon>Embryophyta</taxon>
        <taxon>Tracheophyta</taxon>
        <taxon>Spermatophyta</taxon>
        <taxon>Magnoliopsida</taxon>
        <taxon>eudicotyledons</taxon>
        <taxon>Gunneridae</taxon>
        <taxon>Pentapetalae</taxon>
        <taxon>rosids</taxon>
        <taxon>fabids</taxon>
        <taxon>Fabales</taxon>
        <taxon>Fabaceae</taxon>
        <taxon>Papilionoideae</taxon>
        <taxon>50 kb inversion clade</taxon>
        <taxon>genistoids sensu lato</taxon>
        <taxon>core genistoids</taxon>
        <taxon>Genisteae</taxon>
        <taxon>Lupinus</taxon>
    </lineage>
</organism>